<evidence type="ECO:0000256" key="3">
    <source>
        <dbReference type="ARBA" id="ARBA00022475"/>
    </source>
</evidence>
<sequence>MAEYNVDLDRIEEAVAHRASAYPRTAVSDLFEGIVDFLGRYSSLIWVVLMLLIVGNVLMRYVLGTNFIALEELQWHMFAVGFMLALSYCIVHDDHVRVDVVAENLSLRTRAVIELLGIAIFFLPFCGFILTYAWPFVERSFQIGEVSAAPGGLPARWIIKSVILFAFTLMILAALARFLRVLSFLSGWPRPRPDSNT</sequence>
<keyword evidence="3" id="KW-1003">Cell membrane</keyword>
<evidence type="ECO:0000256" key="1">
    <source>
        <dbReference type="ARBA" id="ARBA00004429"/>
    </source>
</evidence>
<dbReference type="PATRIC" id="fig|1232683.4.peg.1689"/>
<keyword evidence="4 9" id="KW-0997">Cell inner membrane</keyword>
<evidence type="ECO:0000256" key="2">
    <source>
        <dbReference type="ARBA" id="ARBA00022448"/>
    </source>
</evidence>
<comment type="subcellular location">
    <subcellularLocation>
        <location evidence="1 9">Cell inner membrane</location>
        <topology evidence="1 9">Multi-pass membrane protein</topology>
    </subcellularLocation>
</comment>
<dbReference type="EMBL" id="JMQN01000021">
    <property type="protein sequence ID" value="KEA63980.1"/>
    <property type="molecule type" value="Genomic_DNA"/>
</dbReference>
<feature type="domain" description="Tripartite ATP-independent periplasmic transporters DctQ component" evidence="10">
    <location>
        <begin position="49"/>
        <end position="182"/>
    </location>
</feature>
<dbReference type="RefSeq" id="WP_036186343.1">
    <property type="nucleotide sequence ID" value="NZ_JMQN01000021.1"/>
</dbReference>
<dbReference type="Pfam" id="PF04290">
    <property type="entry name" value="DctQ"/>
    <property type="match status" value="1"/>
</dbReference>
<evidence type="ECO:0000259" key="10">
    <source>
        <dbReference type="Pfam" id="PF04290"/>
    </source>
</evidence>
<evidence type="ECO:0000313" key="12">
    <source>
        <dbReference type="Proteomes" id="UP000028252"/>
    </source>
</evidence>
<accession>A0A081FZM5</accession>
<dbReference type="STRING" id="1232683.ADIMK_1715"/>
<dbReference type="InterPro" id="IPR007387">
    <property type="entry name" value="TRAP_DctQ"/>
</dbReference>
<reference evidence="11 12" key="1">
    <citation type="submission" date="2014-04" db="EMBL/GenBank/DDBJ databases">
        <title>Marinobacterium kochiensis sp. nov., isolated from sediment sample collected from Kochi backwaters in Kerala, India.</title>
        <authorList>
            <person name="Singh A."/>
            <person name="Pinnaka A.K."/>
        </authorList>
    </citation>
    <scope>NUCLEOTIDE SEQUENCE [LARGE SCALE GENOMIC DNA]</scope>
    <source>
        <strain evidence="11 12">AK27</strain>
    </source>
</reference>
<evidence type="ECO:0000256" key="8">
    <source>
        <dbReference type="ARBA" id="ARBA00038436"/>
    </source>
</evidence>
<dbReference type="Proteomes" id="UP000028252">
    <property type="component" value="Unassembled WGS sequence"/>
</dbReference>
<dbReference type="GO" id="GO:0022857">
    <property type="term" value="F:transmembrane transporter activity"/>
    <property type="evidence" value="ECO:0007669"/>
    <property type="project" value="UniProtKB-UniRule"/>
</dbReference>
<dbReference type="PANTHER" id="PTHR35011">
    <property type="entry name" value="2,3-DIKETO-L-GULONATE TRAP TRANSPORTER SMALL PERMEASE PROTEIN YIAM"/>
    <property type="match status" value="1"/>
</dbReference>
<feature type="transmembrane region" description="Helical" evidence="9">
    <location>
        <begin position="157"/>
        <end position="179"/>
    </location>
</feature>
<comment type="similarity">
    <text evidence="8 9">Belongs to the TRAP transporter small permease family.</text>
</comment>
<protein>
    <recommendedName>
        <fullName evidence="9">TRAP transporter small permease protein</fullName>
    </recommendedName>
</protein>
<dbReference type="AlphaFoldDB" id="A0A081FZM5"/>
<evidence type="ECO:0000256" key="6">
    <source>
        <dbReference type="ARBA" id="ARBA00022989"/>
    </source>
</evidence>
<comment type="caution">
    <text evidence="11">The sequence shown here is derived from an EMBL/GenBank/DDBJ whole genome shotgun (WGS) entry which is preliminary data.</text>
</comment>
<keyword evidence="7 9" id="KW-0472">Membrane</keyword>
<dbReference type="OrthoDB" id="9795655at2"/>
<feature type="transmembrane region" description="Helical" evidence="9">
    <location>
        <begin position="44"/>
        <end position="63"/>
    </location>
</feature>
<comment type="function">
    <text evidence="9">Part of the tripartite ATP-independent periplasmic (TRAP) transport system.</text>
</comment>
<proteinExistence type="inferred from homology"/>
<feature type="transmembrane region" description="Helical" evidence="9">
    <location>
        <begin position="75"/>
        <end position="91"/>
    </location>
</feature>
<dbReference type="InterPro" id="IPR055348">
    <property type="entry name" value="DctQ"/>
</dbReference>
<keyword evidence="12" id="KW-1185">Reference proteome</keyword>
<feature type="transmembrane region" description="Helical" evidence="9">
    <location>
        <begin position="112"/>
        <end position="137"/>
    </location>
</feature>
<keyword evidence="5 9" id="KW-0812">Transmembrane</keyword>
<keyword evidence="2 9" id="KW-0813">Transport</keyword>
<evidence type="ECO:0000256" key="9">
    <source>
        <dbReference type="RuleBase" id="RU369079"/>
    </source>
</evidence>
<name>A0A081FZM5_9GAMM</name>
<dbReference type="GO" id="GO:0005886">
    <property type="term" value="C:plasma membrane"/>
    <property type="evidence" value="ECO:0007669"/>
    <property type="project" value="UniProtKB-SubCell"/>
</dbReference>
<evidence type="ECO:0000313" key="11">
    <source>
        <dbReference type="EMBL" id="KEA63980.1"/>
    </source>
</evidence>
<keyword evidence="6 9" id="KW-1133">Transmembrane helix</keyword>
<gene>
    <name evidence="11" type="ORF">ADIMK_1715</name>
</gene>
<dbReference type="PANTHER" id="PTHR35011:SF4">
    <property type="entry name" value="SLL1102 PROTEIN"/>
    <property type="match status" value="1"/>
</dbReference>
<organism evidence="11 12">
    <name type="scientific">Marinobacterium lacunae</name>
    <dbReference type="NCBI Taxonomy" id="1232683"/>
    <lineage>
        <taxon>Bacteria</taxon>
        <taxon>Pseudomonadati</taxon>
        <taxon>Pseudomonadota</taxon>
        <taxon>Gammaproteobacteria</taxon>
        <taxon>Oceanospirillales</taxon>
        <taxon>Oceanospirillaceae</taxon>
        <taxon>Marinobacterium</taxon>
    </lineage>
</organism>
<evidence type="ECO:0000256" key="4">
    <source>
        <dbReference type="ARBA" id="ARBA00022519"/>
    </source>
</evidence>
<evidence type="ECO:0000256" key="5">
    <source>
        <dbReference type="ARBA" id="ARBA00022692"/>
    </source>
</evidence>
<evidence type="ECO:0000256" key="7">
    <source>
        <dbReference type="ARBA" id="ARBA00023136"/>
    </source>
</evidence>
<dbReference type="eggNOG" id="COG4665">
    <property type="taxonomic scope" value="Bacteria"/>
</dbReference>
<comment type="subunit">
    <text evidence="9">The complex comprises the extracytoplasmic solute receptor protein and the two transmembrane proteins.</text>
</comment>